<dbReference type="Proteomes" id="UP000033854">
    <property type="component" value="Unassembled WGS sequence"/>
</dbReference>
<protein>
    <submittedName>
        <fullName evidence="1">Uncharacterized protein</fullName>
    </submittedName>
</protein>
<proteinExistence type="predicted"/>
<accession>A0A0G1C0W9</accession>
<sequence>MPESNLQNSIAKLEKRSASFRNKILKNSAAKKFFAKSTLLAYDLRQKSSRILAGAGLVGSLLAMPMPQTPSFPTEISEPIKSVLSNQQKVLGNLQEIIPHQPAKITGEQALKVEKLISENTSIPVKVELEGQSLNHTIGYTGFEQHLKRYPGDTLAEHDEIQEAGMAPGLGAFGYFAKDSRDFSTKTYLQEKYYCVVQTLYLENWNTDYRQLKDWYAFRKMLVVNPVNGNAVVCVIGDAGPAEWTGKQFGASPETMQYLDLNKGPRKGLILMLFVDDPENKIPLGPVNY</sequence>
<evidence type="ECO:0000313" key="2">
    <source>
        <dbReference type="Proteomes" id="UP000033854"/>
    </source>
</evidence>
<name>A0A0G1C0W9_9BACT</name>
<dbReference type="EMBL" id="LCDA01000001">
    <property type="protein sequence ID" value="KKS43298.1"/>
    <property type="molecule type" value="Genomic_DNA"/>
</dbReference>
<gene>
    <name evidence="1" type="ORF">UV06_C0001G0032</name>
</gene>
<organism evidence="1 2">
    <name type="scientific">Candidatus Collierbacteria bacterium GW2011_GWA2_42_17</name>
    <dbReference type="NCBI Taxonomy" id="1618378"/>
    <lineage>
        <taxon>Bacteria</taxon>
        <taxon>Candidatus Collieribacteriota</taxon>
    </lineage>
</organism>
<comment type="caution">
    <text evidence="1">The sequence shown here is derived from an EMBL/GenBank/DDBJ whole genome shotgun (WGS) entry which is preliminary data.</text>
</comment>
<evidence type="ECO:0000313" key="1">
    <source>
        <dbReference type="EMBL" id="KKS43298.1"/>
    </source>
</evidence>
<reference evidence="1 2" key="1">
    <citation type="journal article" date="2015" name="Nature">
        <title>rRNA introns, odd ribosomes, and small enigmatic genomes across a large radiation of phyla.</title>
        <authorList>
            <person name="Brown C.T."/>
            <person name="Hug L.A."/>
            <person name="Thomas B.C."/>
            <person name="Sharon I."/>
            <person name="Castelle C.J."/>
            <person name="Singh A."/>
            <person name="Wilkins M.J."/>
            <person name="Williams K.H."/>
            <person name="Banfield J.F."/>
        </authorList>
    </citation>
    <scope>NUCLEOTIDE SEQUENCE [LARGE SCALE GENOMIC DNA]</scope>
</reference>
<dbReference type="AlphaFoldDB" id="A0A0G1C0W9"/>